<gene>
    <name evidence="1" type="ORF">F7231_19940</name>
</gene>
<reference evidence="2" key="2">
    <citation type="submission" date="2023-07" db="EMBL/GenBank/DDBJ databases">
        <authorList>
            <person name="Jung D.-H."/>
        </authorList>
    </citation>
    <scope>NUCLEOTIDE SEQUENCE [LARGE SCALE GENOMIC DNA]</scope>
    <source>
        <strain evidence="2">JA-25</strain>
    </source>
</reference>
<name>A0ABX0QNL0_9BACT</name>
<dbReference type="Proteomes" id="UP000606008">
    <property type="component" value="Unassembled WGS sequence"/>
</dbReference>
<organism evidence="1 2">
    <name type="scientific">Fibrivirga algicola</name>
    <dbReference type="NCBI Taxonomy" id="2950420"/>
    <lineage>
        <taxon>Bacteria</taxon>
        <taxon>Pseudomonadati</taxon>
        <taxon>Bacteroidota</taxon>
        <taxon>Cytophagia</taxon>
        <taxon>Cytophagales</taxon>
        <taxon>Spirosomataceae</taxon>
        <taxon>Fibrivirga</taxon>
    </lineage>
</organism>
<dbReference type="EMBL" id="WAEL01000007">
    <property type="protein sequence ID" value="NID12452.1"/>
    <property type="molecule type" value="Genomic_DNA"/>
</dbReference>
<proteinExistence type="predicted"/>
<accession>A0ABX0QNL0</accession>
<evidence type="ECO:0000313" key="2">
    <source>
        <dbReference type="Proteomes" id="UP000606008"/>
    </source>
</evidence>
<evidence type="ECO:0000313" key="1">
    <source>
        <dbReference type="EMBL" id="NID12452.1"/>
    </source>
</evidence>
<sequence length="66" mass="7718">MGTTYYQQLNVENVPTSIFNKKLQAFALYYRWQRASNYLFVASQIVERNLTDSFIKFAVPSSDSKK</sequence>
<reference evidence="2" key="1">
    <citation type="submission" date="2019-09" db="EMBL/GenBank/DDBJ databases">
        <authorList>
            <person name="Jung D.-H."/>
        </authorList>
    </citation>
    <scope>NUCLEOTIDE SEQUENCE [LARGE SCALE GENOMIC DNA]</scope>
    <source>
        <strain evidence="2">JA-25</strain>
    </source>
</reference>
<protein>
    <submittedName>
        <fullName evidence="1">Uncharacterized protein</fullName>
    </submittedName>
</protein>
<comment type="caution">
    <text evidence="1">The sequence shown here is derived from an EMBL/GenBank/DDBJ whole genome shotgun (WGS) entry which is preliminary data.</text>
</comment>
<dbReference type="RefSeq" id="WP_085413888.1">
    <property type="nucleotide sequence ID" value="NZ_WAEL01000007.1"/>
</dbReference>
<keyword evidence="2" id="KW-1185">Reference proteome</keyword>